<reference evidence="2 3" key="1">
    <citation type="submission" date="2020-03" db="EMBL/GenBank/DDBJ databases">
        <title>WGS of the type strain of Planosporangium spp.</title>
        <authorList>
            <person name="Thawai C."/>
        </authorList>
    </citation>
    <scope>NUCLEOTIDE SEQUENCE [LARGE SCALE GENOMIC DNA]</scope>
    <source>
        <strain evidence="2 3">TBRC 5610</strain>
    </source>
</reference>
<feature type="transmembrane region" description="Helical" evidence="1">
    <location>
        <begin position="48"/>
        <end position="68"/>
    </location>
</feature>
<sequence length="323" mass="34092">MSLTGLPLLITGVVVTLVLAAGTGLLWWRTARVTRRPWLVRGLVRTLALLLTEVVAVLTVAIGVNRALEIYPSWSVFFGGVRDVEKVTTAPSADLETWLHGHAPEGRNLGFSFTWKPAEESAWKLAAPPVVAVPAAYFRDQTARFPVIVVAAPPRTDPPAGGWDDRHALQAARGADAAVVVFVRLADPAAALPVLTEQLPDRLGRDLRVQPDNWAVAGVGPAQALALDMVAGSRDRYLTAALVSDGSHAPAADLLDRARRLPAGLNLVVVAGEPAGKGLTSDTVAHPTARLTAALRWVQQRLPAPLAEPLINPTAPVAGGPHG</sequence>
<evidence type="ECO:0000313" key="3">
    <source>
        <dbReference type="Proteomes" id="UP000722989"/>
    </source>
</evidence>
<organism evidence="2 3">
    <name type="scientific">Planosporangium thailandense</name>
    <dbReference type="NCBI Taxonomy" id="765197"/>
    <lineage>
        <taxon>Bacteria</taxon>
        <taxon>Bacillati</taxon>
        <taxon>Actinomycetota</taxon>
        <taxon>Actinomycetes</taxon>
        <taxon>Micromonosporales</taxon>
        <taxon>Micromonosporaceae</taxon>
        <taxon>Planosporangium</taxon>
    </lineage>
</organism>
<keyword evidence="1" id="KW-1133">Transmembrane helix</keyword>
<dbReference type="Proteomes" id="UP000722989">
    <property type="component" value="Unassembled WGS sequence"/>
</dbReference>
<dbReference type="EMBL" id="JAATVY010000049">
    <property type="protein sequence ID" value="NJC74191.1"/>
    <property type="molecule type" value="Genomic_DNA"/>
</dbReference>
<evidence type="ECO:0000256" key="1">
    <source>
        <dbReference type="SAM" id="Phobius"/>
    </source>
</evidence>
<keyword evidence="3" id="KW-1185">Reference proteome</keyword>
<keyword evidence="1" id="KW-0472">Membrane</keyword>
<dbReference type="RefSeq" id="WP_167929095.1">
    <property type="nucleotide sequence ID" value="NZ_JAATVY010000049.1"/>
</dbReference>
<evidence type="ECO:0000313" key="2">
    <source>
        <dbReference type="EMBL" id="NJC74191.1"/>
    </source>
</evidence>
<keyword evidence="1" id="KW-0812">Transmembrane</keyword>
<protein>
    <submittedName>
        <fullName evidence="2">Uncharacterized protein</fullName>
    </submittedName>
</protein>
<comment type="caution">
    <text evidence="2">The sequence shown here is derived from an EMBL/GenBank/DDBJ whole genome shotgun (WGS) entry which is preliminary data.</text>
</comment>
<gene>
    <name evidence="2" type="ORF">HC031_31420</name>
</gene>
<feature type="transmembrane region" description="Helical" evidence="1">
    <location>
        <begin position="6"/>
        <end position="28"/>
    </location>
</feature>
<proteinExistence type="predicted"/>
<name>A0ABX0Y6Y4_9ACTN</name>
<accession>A0ABX0Y6Y4</accession>